<gene>
    <name evidence="1" type="ORF">WAE58_10195</name>
</gene>
<protein>
    <submittedName>
        <fullName evidence="1">Immunity 22 family protein</fullName>
    </submittedName>
</protein>
<dbReference type="Proteomes" id="UP001378956">
    <property type="component" value="Unassembled WGS sequence"/>
</dbReference>
<keyword evidence="2" id="KW-1185">Reference proteome</keyword>
<proteinExistence type="predicted"/>
<evidence type="ECO:0000313" key="2">
    <source>
        <dbReference type="Proteomes" id="UP001378956"/>
    </source>
</evidence>
<accession>A0ABU8NKS1</accession>
<organism evidence="1 2">
    <name type="scientific">Pedobacter panaciterrae</name>
    <dbReference type="NCBI Taxonomy" id="363849"/>
    <lineage>
        <taxon>Bacteria</taxon>
        <taxon>Pseudomonadati</taxon>
        <taxon>Bacteroidota</taxon>
        <taxon>Sphingobacteriia</taxon>
        <taxon>Sphingobacteriales</taxon>
        <taxon>Sphingobacteriaceae</taxon>
        <taxon>Pedobacter</taxon>
    </lineage>
</organism>
<dbReference type="EMBL" id="JBBEUB010000002">
    <property type="protein sequence ID" value="MEJ2902797.1"/>
    <property type="molecule type" value="Genomic_DNA"/>
</dbReference>
<name>A0ABU8NKS1_9SPHI</name>
<comment type="caution">
    <text evidence="1">The sequence shown here is derived from an EMBL/GenBank/DDBJ whole genome shotgun (WGS) entry which is preliminary data.</text>
</comment>
<sequence>MAEQLIHIWAGMSQNKTEEQFYKYFDQSKFLKDNNSFNTDEAYSRNAPDFQLRSQFSKDIGKEYDYDADWLTIYHGRKRISIQAAIEELPIWDDQTEVDIYQACISKGISTVNSILCYADDELSIDNPLENYNDMIFIGSFNNPR</sequence>
<evidence type="ECO:0000313" key="1">
    <source>
        <dbReference type="EMBL" id="MEJ2902797.1"/>
    </source>
</evidence>
<dbReference type="InterPro" id="IPR025560">
    <property type="entry name" value="Imm22"/>
</dbReference>
<dbReference type="RefSeq" id="WP_288879470.1">
    <property type="nucleotide sequence ID" value="NZ_CBFGNQ010000022.1"/>
</dbReference>
<reference evidence="1 2" key="1">
    <citation type="submission" date="2024-03" db="EMBL/GenBank/DDBJ databases">
        <title>Sequence of Lycoming College Course Isolates.</title>
        <authorList>
            <person name="Plotts O."/>
            <person name="Newman J."/>
        </authorList>
    </citation>
    <scope>NUCLEOTIDE SEQUENCE [LARGE SCALE GENOMIC DNA]</scope>
    <source>
        <strain evidence="1 2">CJB-3</strain>
    </source>
</reference>
<dbReference type="Pfam" id="PF14112">
    <property type="entry name" value="DUF4284"/>
    <property type="match status" value="1"/>
</dbReference>